<dbReference type="OrthoDB" id="9909311at2759"/>
<evidence type="ECO:0000313" key="2">
    <source>
        <dbReference type="EMBL" id="GBO00512.1"/>
    </source>
</evidence>
<dbReference type="Proteomes" id="UP000499080">
    <property type="component" value="Unassembled WGS sequence"/>
</dbReference>
<evidence type="ECO:0000313" key="3">
    <source>
        <dbReference type="Proteomes" id="UP000499080"/>
    </source>
</evidence>
<sequence>MTSKLITIDELTEEKLSGADLRDDEEVIPPSFRDAMDSIEKLRTHFFCQKVLDLYQTVGDVRQKLRSYGLSFHEFRPLFALFPIVGTGRIDVTRGLVNASVVSHIMELNSSHVKGGRVDRRRQCIRTLERCREICPATRRRDGVTARNSTDHSPQVRTSSDSRFAKPQTVGTRLKA</sequence>
<protein>
    <submittedName>
        <fullName evidence="2">Uncharacterized protein</fullName>
    </submittedName>
</protein>
<keyword evidence="3" id="KW-1185">Reference proteome</keyword>
<name>A0A4Y2TJV5_ARAVE</name>
<dbReference type="EMBL" id="BGPR01028995">
    <property type="protein sequence ID" value="GBO00512.1"/>
    <property type="molecule type" value="Genomic_DNA"/>
</dbReference>
<evidence type="ECO:0000256" key="1">
    <source>
        <dbReference type="SAM" id="MobiDB-lite"/>
    </source>
</evidence>
<comment type="caution">
    <text evidence="2">The sequence shown here is derived from an EMBL/GenBank/DDBJ whole genome shotgun (WGS) entry which is preliminary data.</text>
</comment>
<proteinExistence type="predicted"/>
<feature type="region of interest" description="Disordered" evidence="1">
    <location>
        <begin position="140"/>
        <end position="176"/>
    </location>
</feature>
<accession>A0A4Y2TJV5</accession>
<feature type="compositionally biased region" description="Polar residues" evidence="1">
    <location>
        <begin position="146"/>
        <end position="162"/>
    </location>
</feature>
<reference evidence="2 3" key="1">
    <citation type="journal article" date="2019" name="Sci. Rep.">
        <title>Orb-weaving spider Araneus ventricosus genome elucidates the spidroin gene catalogue.</title>
        <authorList>
            <person name="Kono N."/>
            <person name="Nakamura H."/>
            <person name="Ohtoshi R."/>
            <person name="Moran D.A.P."/>
            <person name="Shinohara A."/>
            <person name="Yoshida Y."/>
            <person name="Fujiwara M."/>
            <person name="Mori M."/>
            <person name="Tomita M."/>
            <person name="Arakawa K."/>
        </authorList>
    </citation>
    <scope>NUCLEOTIDE SEQUENCE [LARGE SCALE GENOMIC DNA]</scope>
</reference>
<gene>
    <name evidence="2" type="ORF">AVEN_132809_1</name>
</gene>
<organism evidence="2 3">
    <name type="scientific">Araneus ventricosus</name>
    <name type="common">Orbweaver spider</name>
    <name type="synonym">Epeira ventricosa</name>
    <dbReference type="NCBI Taxonomy" id="182803"/>
    <lineage>
        <taxon>Eukaryota</taxon>
        <taxon>Metazoa</taxon>
        <taxon>Ecdysozoa</taxon>
        <taxon>Arthropoda</taxon>
        <taxon>Chelicerata</taxon>
        <taxon>Arachnida</taxon>
        <taxon>Araneae</taxon>
        <taxon>Araneomorphae</taxon>
        <taxon>Entelegynae</taxon>
        <taxon>Araneoidea</taxon>
        <taxon>Araneidae</taxon>
        <taxon>Araneus</taxon>
    </lineage>
</organism>
<dbReference type="AlphaFoldDB" id="A0A4Y2TJV5"/>